<dbReference type="GO" id="GO:0005634">
    <property type="term" value="C:nucleus"/>
    <property type="evidence" value="ECO:0007669"/>
    <property type="project" value="UniProtKB-SubCell"/>
</dbReference>
<dbReference type="GO" id="GO:0000981">
    <property type="term" value="F:DNA-binding transcription factor activity, RNA polymerase II-specific"/>
    <property type="evidence" value="ECO:0007669"/>
    <property type="project" value="TreeGrafter"/>
</dbReference>
<evidence type="ECO:0000256" key="7">
    <source>
        <dbReference type="ARBA" id="ARBA00023125"/>
    </source>
</evidence>
<gene>
    <name evidence="13" type="ORF">NMOB1V02_LOCUS923</name>
</gene>
<evidence type="ECO:0000256" key="8">
    <source>
        <dbReference type="ARBA" id="ARBA00023163"/>
    </source>
</evidence>
<organism evidence="13">
    <name type="scientific">Notodromas monacha</name>
    <dbReference type="NCBI Taxonomy" id="399045"/>
    <lineage>
        <taxon>Eukaryota</taxon>
        <taxon>Metazoa</taxon>
        <taxon>Ecdysozoa</taxon>
        <taxon>Arthropoda</taxon>
        <taxon>Crustacea</taxon>
        <taxon>Oligostraca</taxon>
        <taxon>Ostracoda</taxon>
        <taxon>Podocopa</taxon>
        <taxon>Podocopida</taxon>
        <taxon>Cypridocopina</taxon>
        <taxon>Cypridoidea</taxon>
        <taxon>Cyprididae</taxon>
        <taxon>Notodromas</taxon>
    </lineage>
</organism>
<dbReference type="PANTHER" id="PTHR45796">
    <property type="entry name" value="FORKHEAD BOX P, ISOFORM C"/>
    <property type="match status" value="1"/>
</dbReference>
<evidence type="ECO:0000256" key="3">
    <source>
        <dbReference type="ARBA" id="ARBA00022723"/>
    </source>
</evidence>
<dbReference type="PROSITE" id="PS00658">
    <property type="entry name" value="FORK_HEAD_2"/>
    <property type="match status" value="1"/>
</dbReference>
<dbReference type="InterPro" id="IPR036390">
    <property type="entry name" value="WH_DNA-bd_sf"/>
</dbReference>
<evidence type="ECO:0000313" key="13">
    <source>
        <dbReference type="EMBL" id="CAD7273015.1"/>
    </source>
</evidence>
<dbReference type="Pfam" id="PF00250">
    <property type="entry name" value="Forkhead"/>
    <property type="match status" value="1"/>
</dbReference>
<feature type="region of interest" description="Disordered" evidence="11">
    <location>
        <begin position="1"/>
        <end position="21"/>
    </location>
</feature>
<evidence type="ECO:0000256" key="11">
    <source>
        <dbReference type="SAM" id="MobiDB-lite"/>
    </source>
</evidence>
<feature type="compositionally biased region" description="Basic and acidic residues" evidence="11">
    <location>
        <begin position="1"/>
        <end position="10"/>
    </location>
</feature>
<dbReference type="PROSITE" id="PS50039">
    <property type="entry name" value="FORK_HEAD_3"/>
    <property type="match status" value="1"/>
</dbReference>
<keyword evidence="6" id="KW-0805">Transcription regulation</keyword>
<dbReference type="GO" id="GO:0000978">
    <property type="term" value="F:RNA polymerase II cis-regulatory region sequence-specific DNA binding"/>
    <property type="evidence" value="ECO:0007669"/>
    <property type="project" value="TreeGrafter"/>
</dbReference>
<protein>
    <recommendedName>
        <fullName evidence="12">Fork-head domain-containing protein</fullName>
    </recommendedName>
</protein>
<evidence type="ECO:0000256" key="1">
    <source>
        <dbReference type="ARBA" id="ARBA00004123"/>
    </source>
</evidence>
<evidence type="ECO:0000256" key="2">
    <source>
        <dbReference type="ARBA" id="ARBA00022491"/>
    </source>
</evidence>
<dbReference type="OrthoDB" id="5830876at2759"/>
<evidence type="ECO:0000256" key="9">
    <source>
        <dbReference type="ARBA" id="ARBA00023242"/>
    </source>
</evidence>
<dbReference type="EMBL" id="OA882119">
    <property type="protein sequence ID" value="CAD7273015.1"/>
    <property type="molecule type" value="Genomic_DNA"/>
</dbReference>
<evidence type="ECO:0000256" key="10">
    <source>
        <dbReference type="PROSITE-ProRule" id="PRU00089"/>
    </source>
</evidence>
<feature type="region of interest" description="Disordered" evidence="11">
    <location>
        <begin position="460"/>
        <end position="490"/>
    </location>
</feature>
<evidence type="ECO:0000256" key="5">
    <source>
        <dbReference type="ARBA" id="ARBA00022833"/>
    </source>
</evidence>
<feature type="compositionally biased region" description="Polar residues" evidence="11">
    <location>
        <begin position="463"/>
        <end position="476"/>
    </location>
</feature>
<keyword evidence="7 10" id="KW-0238">DNA-binding</keyword>
<evidence type="ECO:0000256" key="4">
    <source>
        <dbReference type="ARBA" id="ARBA00022771"/>
    </source>
</evidence>
<keyword evidence="5" id="KW-0862">Zinc</keyword>
<dbReference type="PRINTS" id="PR00053">
    <property type="entry name" value="FORKHEAD"/>
</dbReference>
<dbReference type="FunFam" id="1.10.10.10:FF:000010">
    <property type="entry name" value="Forkhead box P2 isoform B"/>
    <property type="match status" value="1"/>
</dbReference>
<feature type="region of interest" description="Disordered" evidence="11">
    <location>
        <begin position="37"/>
        <end position="64"/>
    </location>
</feature>
<keyword evidence="3" id="KW-0479">Metal-binding</keyword>
<keyword evidence="8" id="KW-0804">Transcription</keyword>
<keyword evidence="4" id="KW-0863">Zinc-finger</keyword>
<dbReference type="SUPFAM" id="SSF46785">
    <property type="entry name" value="Winged helix' DNA-binding domain"/>
    <property type="match status" value="1"/>
</dbReference>
<feature type="compositionally biased region" description="Polar residues" evidence="11">
    <location>
        <begin position="94"/>
        <end position="107"/>
    </location>
</feature>
<sequence>MDDNNNEEHNNNNNHHHNNKPGFVVVSVHHVRRGMLPMFDDADDDDEEEEHSHQGPSNVMRPPDLPMRAARFLQHDDEWNSEPSTPFSPHSEVTEAQRTNGPPPSLSYQEQETIFLQRLKKCIVVTSGNCGIGKKNYLQLGHVCELETLREKSVGSETTKVRTLPGLRSVDELLDPDEPGVLIASDSDDEPKPQVRHWLFGRKLRKEKNLQMSQSMGSEQLGTLMQHLHQEMRNPSAGEKQAHLLQQFLNQQQEKCSSDLLMRLQHQNLALQQFNDLQTQYLMLKPDRILEQDKLRNQTFLESLLDDKNCWRRMNPAGMMLSNHQQPQNGLQPGINRLQDPNGSSQDLAGLYAHGLCTWPGCETACEDKASLFKHLYSEHRLDDRSAAQARVQMQVVTQLETQAQREREKLNSMMAHLRTCAPGNPGYLPPEVTMVNHFEPTPSLRYKFASKEPYAYFHHQDTSGTKRVSSSTASPSEPKRMKADPDESMDAFQDLSRRKFETRPGNDLSAEILRNGDFYKANDVRPPYTYAALIREAIIQSPEKHLTLNAIYNWFQNTFSYFRKNTATWKNAVRHNLSLHKCFMRVENVKGAVWTVDEVEFCKRRPQRCSTGLGAHGQDESKALDLSHMEGSSNDSNITRSPTEYKNHSSYLVLNSDGSGHA</sequence>
<dbReference type="PANTHER" id="PTHR45796:SF4">
    <property type="entry name" value="FORKHEAD BOX P, ISOFORM C"/>
    <property type="match status" value="1"/>
</dbReference>
<dbReference type="InterPro" id="IPR001766">
    <property type="entry name" value="Fork_head_dom"/>
</dbReference>
<dbReference type="Gene3D" id="1.20.5.340">
    <property type="match status" value="1"/>
</dbReference>
<feature type="compositionally biased region" description="Acidic residues" evidence="11">
    <location>
        <begin position="40"/>
        <end position="49"/>
    </location>
</feature>
<dbReference type="GO" id="GO:0008270">
    <property type="term" value="F:zinc ion binding"/>
    <property type="evidence" value="ECO:0007669"/>
    <property type="project" value="UniProtKB-KW"/>
</dbReference>
<keyword evidence="14" id="KW-1185">Reference proteome</keyword>
<dbReference type="InterPro" id="IPR036388">
    <property type="entry name" value="WH-like_DNA-bd_sf"/>
</dbReference>
<dbReference type="EMBL" id="CAJPEX010000082">
    <property type="protein sequence ID" value="CAG0913167.1"/>
    <property type="molecule type" value="Genomic_DNA"/>
</dbReference>
<evidence type="ECO:0000256" key="6">
    <source>
        <dbReference type="ARBA" id="ARBA00023015"/>
    </source>
</evidence>
<dbReference type="SMART" id="SM00339">
    <property type="entry name" value="FH"/>
    <property type="match status" value="1"/>
</dbReference>
<keyword evidence="9 10" id="KW-0539">Nucleus</keyword>
<dbReference type="InterPro" id="IPR050998">
    <property type="entry name" value="FOXP"/>
</dbReference>
<proteinExistence type="predicted"/>
<feature type="DNA-binding region" description="Fork-head" evidence="10">
    <location>
        <begin position="526"/>
        <end position="599"/>
    </location>
</feature>
<dbReference type="AlphaFoldDB" id="A0A7R9BEF4"/>
<keyword evidence="2" id="KW-0678">Repressor</keyword>
<comment type="subcellular location">
    <subcellularLocation>
        <location evidence="1 10">Nucleus</location>
    </subcellularLocation>
</comment>
<dbReference type="InterPro" id="IPR032354">
    <property type="entry name" value="FOXP-CC"/>
</dbReference>
<reference evidence="13" key="1">
    <citation type="submission" date="2020-11" db="EMBL/GenBank/DDBJ databases">
        <authorList>
            <person name="Tran Van P."/>
        </authorList>
    </citation>
    <scope>NUCLEOTIDE SEQUENCE</scope>
</reference>
<dbReference type="Gene3D" id="1.10.10.10">
    <property type="entry name" value="Winged helix-like DNA-binding domain superfamily/Winged helix DNA-binding domain"/>
    <property type="match status" value="1"/>
</dbReference>
<evidence type="ECO:0000313" key="14">
    <source>
        <dbReference type="Proteomes" id="UP000678499"/>
    </source>
</evidence>
<feature type="region of interest" description="Disordered" evidence="11">
    <location>
        <begin position="78"/>
        <end position="107"/>
    </location>
</feature>
<feature type="domain" description="Fork-head" evidence="12">
    <location>
        <begin position="526"/>
        <end position="599"/>
    </location>
</feature>
<dbReference type="InterPro" id="IPR030456">
    <property type="entry name" value="TF_fork_head_CS_2"/>
</dbReference>
<dbReference type="Pfam" id="PF16159">
    <property type="entry name" value="FOXP-CC"/>
    <property type="match status" value="1"/>
</dbReference>
<dbReference type="Proteomes" id="UP000678499">
    <property type="component" value="Unassembled WGS sequence"/>
</dbReference>
<accession>A0A7R9BEF4</accession>
<evidence type="ECO:0000259" key="12">
    <source>
        <dbReference type="PROSITE" id="PS50039"/>
    </source>
</evidence>
<name>A0A7R9BEF4_9CRUS</name>